<keyword evidence="3" id="KW-1185">Reference proteome</keyword>
<comment type="caution">
    <text evidence="2">The sequence shown here is derived from an EMBL/GenBank/DDBJ whole genome shotgun (WGS) entry which is preliminary data.</text>
</comment>
<feature type="compositionally biased region" description="Basic and acidic residues" evidence="1">
    <location>
        <begin position="207"/>
        <end position="222"/>
    </location>
</feature>
<dbReference type="GeneID" id="40333246"/>
<evidence type="ECO:0000313" key="2">
    <source>
        <dbReference type="EMBL" id="RNE97441.1"/>
    </source>
</evidence>
<reference evidence="2 3" key="1">
    <citation type="journal article" date="2018" name="BMC Genomics">
        <title>Genomic comparison of Trypanosoma conorhini and Trypanosoma rangeli to Trypanosoma cruzi strains of high and low virulence.</title>
        <authorList>
            <person name="Bradwell K.R."/>
            <person name="Koparde V.N."/>
            <person name="Matveyev A.V."/>
            <person name="Serrano M.G."/>
            <person name="Alves J.M."/>
            <person name="Parikh H."/>
            <person name="Huang B."/>
            <person name="Lee V."/>
            <person name="Espinosa-Alvarez O."/>
            <person name="Ortiz P.A."/>
            <person name="Costa-Martins A.G."/>
            <person name="Teixeira M.M."/>
            <person name="Buck G.A."/>
        </authorList>
    </citation>
    <scope>NUCLEOTIDE SEQUENCE [LARGE SCALE GENOMIC DNA]</scope>
    <source>
        <strain evidence="2 3">AM80</strain>
    </source>
</reference>
<dbReference type="AlphaFoldDB" id="A0A3R7M790"/>
<dbReference type="EMBL" id="MKGL01000562">
    <property type="protein sequence ID" value="RNE97441.1"/>
    <property type="molecule type" value="Genomic_DNA"/>
</dbReference>
<evidence type="ECO:0000313" key="3">
    <source>
        <dbReference type="Proteomes" id="UP000283634"/>
    </source>
</evidence>
<accession>A0A3R7M790</accession>
<dbReference type="RefSeq" id="XP_029234124.1">
    <property type="nucleotide sequence ID" value="XM_029386005.1"/>
</dbReference>
<dbReference type="Proteomes" id="UP000283634">
    <property type="component" value="Unassembled WGS sequence"/>
</dbReference>
<organism evidence="2 3">
    <name type="scientific">Trypanosoma rangeli</name>
    <dbReference type="NCBI Taxonomy" id="5698"/>
    <lineage>
        <taxon>Eukaryota</taxon>
        <taxon>Discoba</taxon>
        <taxon>Euglenozoa</taxon>
        <taxon>Kinetoplastea</taxon>
        <taxon>Metakinetoplastina</taxon>
        <taxon>Trypanosomatida</taxon>
        <taxon>Trypanosomatidae</taxon>
        <taxon>Trypanosoma</taxon>
        <taxon>Herpetosoma</taxon>
    </lineage>
</organism>
<feature type="non-terminal residue" evidence="2">
    <location>
        <position position="336"/>
    </location>
</feature>
<protein>
    <submittedName>
        <fullName evidence="2">Uncharacterized protein</fullName>
    </submittedName>
</protein>
<feature type="compositionally biased region" description="Polar residues" evidence="1">
    <location>
        <begin position="224"/>
        <end position="237"/>
    </location>
</feature>
<sequence length="336" mass="36041">MGGRTLFCTLEVHSGSGECTRRTFNVERVPRTLREVVELLKGQDLRLQSGAFDISISHTDTGSLQTLRVDKDVAKFFSSSNLNDAFFKVALKERLGRLASSMLADDGLVHLRIYHLGSDVVTEKRFIPPRQGVLKALAMAVRDAVQKPPPASVSIQLYAVGSDICDKRPLRDEDAVNKLLRSCLAARSPCLLTYHFGNEGAFNKIDAPKTHAPLHDTKDIHPPSKTNQVNGAQPNGSSHDDKSAPSEAVKRTDEANAPSKAAKHADEANAPSKAAKHADEANAPSKAVKHADEANAPSKAAKHADEANAPSKAVKHADEANAPSKAVKHADEANAP</sequence>
<dbReference type="OrthoDB" id="273742at2759"/>
<evidence type="ECO:0000256" key="1">
    <source>
        <dbReference type="SAM" id="MobiDB-lite"/>
    </source>
</evidence>
<proteinExistence type="predicted"/>
<feature type="region of interest" description="Disordered" evidence="1">
    <location>
        <begin position="207"/>
        <end position="336"/>
    </location>
</feature>
<name>A0A3R7M790_TRYRA</name>
<feature type="compositionally biased region" description="Basic and acidic residues" evidence="1">
    <location>
        <begin position="238"/>
        <end position="254"/>
    </location>
</feature>
<gene>
    <name evidence="2" type="ORF">TraAM80_09313</name>
</gene>